<comment type="caution">
    <text evidence="2">The sequence shown here is derived from an EMBL/GenBank/DDBJ whole genome shotgun (WGS) entry which is preliminary data.</text>
</comment>
<dbReference type="Proteomes" id="UP000826195">
    <property type="component" value="Unassembled WGS sequence"/>
</dbReference>
<sequence>MATLYSILLAWFLLATVTSAEPVNHNDLLLAANGECEYLNNSSNVTRQNQYYRSLSPDEKKIVTHYDVSEYLACFIKKLNLFTLQDYKVYMDVVLHCLEMNGSNLTVTDPVHRSNVCILKDLNTIKSDNSIDADLLKKYLAIFITVTDELFDINEALKYFNNCVNESEYSRAAALKTQSQNSCNALTETEIP</sequence>
<evidence type="ECO:0000313" key="3">
    <source>
        <dbReference type="Proteomes" id="UP000826195"/>
    </source>
</evidence>
<dbReference type="AlphaFoldDB" id="A0AAV7IR39"/>
<feature type="signal peptide" evidence="1">
    <location>
        <begin position="1"/>
        <end position="20"/>
    </location>
</feature>
<reference evidence="2 3" key="1">
    <citation type="journal article" date="2021" name="J. Hered.">
        <title>A chromosome-level genome assembly of the parasitoid wasp, Cotesia glomerata (Hymenoptera: Braconidae).</title>
        <authorList>
            <person name="Pinto B.J."/>
            <person name="Weis J.J."/>
            <person name="Gamble T."/>
            <person name="Ode P.J."/>
            <person name="Paul R."/>
            <person name="Zaspel J.M."/>
        </authorList>
    </citation>
    <scope>NUCLEOTIDE SEQUENCE [LARGE SCALE GENOMIC DNA]</scope>
    <source>
        <strain evidence="2">CgM1</strain>
    </source>
</reference>
<protein>
    <submittedName>
        <fullName evidence="2">Uncharacterized protein</fullName>
    </submittedName>
</protein>
<dbReference type="EMBL" id="JAHXZJ010001119">
    <property type="protein sequence ID" value="KAH0555401.1"/>
    <property type="molecule type" value="Genomic_DNA"/>
</dbReference>
<keyword evidence="1" id="KW-0732">Signal</keyword>
<gene>
    <name evidence="2" type="ORF">KQX54_018486</name>
</gene>
<organism evidence="2 3">
    <name type="scientific">Cotesia glomerata</name>
    <name type="common">Lepidopteran parasitic wasp</name>
    <name type="synonym">Apanteles glomeratus</name>
    <dbReference type="NCBI Taxonomy" id="32391"/>
    <lineage>
        <taxon>Eukaryota</taxon>
        <taxon>Metazoa</taxon>
        <taxon>Ecdysozoa</taxon>
        <taxon>Arthropoda</taxon>
        <taxon>Hexapoda</taxon>
        <taxon>Insecta</taxon>
        <taxon>Pterygota</taxon>
        <taxon>Neoptera</taxon>
        <taxon>Endopterygota</taxon>
        <taxon>Hymenoptera</taxon>
        <taxon>Apocrita</taxon>
        <taxon>Ichneumonoidea</taxon>
        <taxon>Braconidae</taxon>
        <taxon>Microgastrinae</taxon>
        <taxon>Cotesia</taxon>
    </lineage>
</organism>
<proteinExistence type="predicted"/>
<feature type="chain" id="PRO_5043383967" evidence="1">
    <location>
        <begin position="21"/>
        <end position="192"/>
    </location>
</feature>
<evidence type="ECO:0000313" key="2">
    <source>
        <dbReference type="EMBL" id="KAH0555401.1"/>
    </source>
</evidence>
<keyword evidence="3" id="KW-1185">Reference proteome</keyword>
<name>A0AAV7IR39_COTGL</name>
<evidence type="ECO:0000256" key="1">
    <source>
        <dbReference type="SAM" id="SignalP"/>
    </source>
</evidence>
<accession>A0AAV7IR39</accession>